<comment type="caution">
    <text evidence="3">The sequence shown here is derived from an EMBL/GenBank/DDBJ whole genome shotgun (WGS) entry which is preliminary data.</text>
</comment>
<protein>
    <submittedName>
        <fullName evidence="3">G_PROTEIN_RECEP_F2_3 domain-containing protein</fullName>
    </submittedName>
</protein>
<evidence type="ECO:0000313" key="4">
    <source>
        <dbReference type="Proteomes" id="UP000887013"/>
    </source>
</evidence>
<keyword evidence="4" id="KW-1185">Reference proteome</keyword>
<evidence type="ECO:0000313" key="3">
    <source>
        <dbReference type="EMBL" id="GFU01717.1"/>
    </source>
</evidence>
<feature type="region of interest" description="Disordered" evidence="1">
    <location>
        <begin position="1"/>
        <end position="85"/>
    </location>
</feature>
<sequence length="291" mass="32502">MARYRRAKKTSSGDPSATDSLMPELESDAMDEKLDEQSIIGKNMDRTTTTTQTSTMTESTTTSTTETSTLPTSTEVSSTTRSDTCKPVRKRGILWPETPMGETAVESCPGKSTGKARWSCEKGGWGESGPTLRECRSLDIMNLKEKFNTSSIKDTMSMLEQVFSDREKEIFGEDLADVISMMTSLPDRVHIATQSQSSSERWTSTKGLVEKTASLFDRIIELDETWHDIEEQRRPQVGTHLLSTIDGMSLNLADAMDEKIDEQSIIGKNMGKRFSFNLKSEKFHKTIPLLV</sequence>
<proteinExistence type="predicted"/>
<dbReference type="SUPFAM" id="SSF111418">
    <property type="entry name" value="Hormone receptor domain"/>
    <property type="match status" value="1"/>
</dbReference>
<dbReference type="OrthoDB" id="6437696at2759"/>
<dbReference type="AlphaFoldDB" id="A0A8X6Q1R4"/>
<accession>A0A8X6Q1R4</accession>
<dbReference type="Proteomes" id="UP000887013">
    <property type="component" value="Unassembled WGS sequence"/>
</dbReference>
<evidence type="ECO:0000259" key="2">
    <source>
        <dbReference type="PROSITE" id="PS50227"/>
    </source>
</evidence>
<gene>
    <name evidence="3" type="primary">AVEN_72700_1</name>
    <name evidence="3" type="ORF">NPIL_106991</name>
</gene>
<evidence type="ECO:0000256" key="1">
    <source>
        <dbReference type="SAM" id="MobiDB-lite"/>
    </source>
</evidence>
<feature type="domain" description="G-protein coupled receptors family 2 profile 1" evidence="2">
    <location>
        <begin position="85"/>
        <end position="139"/>
    </location>
</feature>
<reference evidence="3" key="1">
    <citation type="submission" date="2020-08" db="EMBL/GenBank/DDBJ databases">
        <title>Multicomponent nature underlies the extraordinary mechanical properties of spider dragline silk.</title>
        <authorList>
            <person name="Kono N."/>
            <person name="Nakamura H."/>
            <person name="Mori M."/>
            <person name="Yoshida Y."/>
            <person name="Ohtoshi R."/>
            <person name="Malay A.D."/>
            <person name="Moran D.A.P."/>
            <person name="Tomita M."/>
            <person name="Numata K."/>
            <person name="Arakawa K."/>
        </authorList>
    </citation>
    <scope>NUCLEOTIDE SEQUENCE</scope>
</reference>
<dbReference type="SMART" id="SM00008">
    <property type="entry name" value="HormR"/>
    <property type="match status" value="1"/>
</dbReference>
<dbReference type="PROSITE" id="PS50227">
    <property type="entry name" value="G_PROTEIN_RECEP_F2_3"/>
    <property type="match status" value="1"/>
</dbReference>
<dbReference type="EMBL" id="BMAW01027344">
    <property type="protein sequence ID" value="GFU01717.1"/>
    <property type="molecule type" value="Genomic_DNA"/>
</dbReference>
<name>A0A8X6Q1R4_NEPPI</name>
<feature type="compositionally biased region" description="Polar residues" evidence="1">
    <location>
        <begin position="10"/>
        <end position="19"/>
    </location>
</feature>
<feature type="compositionally biased region" description="Low complexity" evidence="1">
    <location>
        <begin position="47"/>
        <end position="80"/>
    </location>
</feature>
<dbReference type="Gene3D" id="4.10.1240.10">
    <property type="entry name" value="GPCR, family 2, extracellular hormone receptor domain"/>
    <property type="match status" value="1"/>
</dbReference>
<dbReference type="Pfam" id="PF02793">
    <property type="entry name" value="HRM"/>
    <property type="match status" value="1"/>
</dbReference>
<dbReference type="InterPro" id="IPR036445">
    <property type="entry name" value="GPCR_2_extracell_dom_sf"/>
</dbReference>
<dbReference type="InterPro" id="IPR001879">
    <property type="entry name" value="GPCR_2_extracellular_dom"/>
</dbReference>
<dbReference type="GO" id="GO:0004930">
    <property type="term" value="F:G protein-coupled receptor activity"/>
    <property type="evidence" value="ECO:0007669"/>
    <property type="project" value="InterPro"/>
</dbReference>
<dbReference type="GO" id="GO:0016020">
    <property type="term" value="C:membrane"/>
    <property type="evidence" value="ECO:0007669"/>
    <property type="project" value="InterPro"/>
</dbReference>
<organism evidence="3 4">
    <name type="scientific">Nephila pilipes</name>
    <name type="common">Giant wood spider</name>
    <name type="synonym">Nephila maculata</name>
    <dbReference type="NCBI Taxonomy" id="299642"/>
    <lineage>
        <taxon>Eukaryota</taxon>
        <taxon>Metazoa</taxon>
        <taxon>Ecdysozoa</taxon>
        <taxon>Arthropoda</taxon>
        <taxon>Chelicerata</taxon>
        <taxon>Arachnida</taxon>
        <taxon>Araneae</taxon>
        <taxon>Araneomorphae</taxon>
        <taxon>Entelegynae</taxon>
        <taxon>Araneoidea</taxon>
        <taxon>Nephilidae</taxon>
        <taxon>Nephila</taxon>
    </lineage>
</organism>